<dbReference type="OrthoDB" id="336902at2"/>
<feature type="region of interest" description="Disordered" evidence="1">
    <location>
        <begin position="1"/>
        <end position="29"/>
    </location>
</feature>
<dbReference type="InterPro" id="IPR011458">
    <property type="entry name" value="DUF1564"/>
</dbReference>
<accession>A0A4R9GH39</accession>
<sequence length="151" mass="17710">MDMKWEKPSNPSESRSKIHTLRAKSPRGEAPNCTLLLSKNLYARLLEHWEGERPLSRCLKELLELYALRLEKEEKLNSESSLLLYQRRRPRSSENFDRVNFRPEGMDWIRLGNISRWHGVSRCFLFSYMLELYFCGKDGENGGATRKSKAA</sequence>
<reference evidence="2" key="1">
    <citation type="journal article" date="2019" name="PLoS Negl. Trop. Dis.">
        <title>Revisiting the worldwide diversity of Leptospira species in the environment.</title>
        <authorList>
            <person name="Vincent A.T."/>
            <person name="Schiettekatte O."/>
            <person name="Bourhy P."/>
            <person name="Veyrier F.J."/>
            <person name="Picardeau M."/>
        </authorList>
    </citation>
    <scope>NUCLEOTIDE SEQUENCE [LARGE SCALE GENOMIC DNA]</scope>
    <source>
        <strain evidence="2">SSW15</strain>
    </source>
</reference>
<evidence type="ECO:0000256" key="1">
    <source>
        <dbReference type="SAM" id="MobiDB-lite"/>
    </source>
</evidence>
<evidence type="ECO:0000313" key="2">
    <source>
        <dbReference type="EMBL" id="TGK11947.1"/>
    </source>
</evidence>
<comment type="caution">
    <text evidence="2">The sequence shown here is derived from an EMBL/GenBank/DDBJ whole genome shotgun (WGS) entry which is preliminary data.</text>
</comment>
<protein>
    <submittedName>
        <fullName evidence="2">DUF1564 family protein</fullName>
    </submittedName>
</protein>
<dbReference type="Pfam" id="PF07600">
    <property type="entry name" value="DUF1564"/>
    <property type="match status" value="1"/>
</dbReference>
<dbReference type="Proteomes" id="UP000298458">
    <property type="component" value="Unassembled WGS sequence"/>
</dbReference>
<keyword evidence="3" id="KW-1185">Reference proteome</keyword>
<gene>
    <name evidence="2" type="ORF">EHO60_06585</name>
</gene>
<name>A0A4R9GH39_9LEPT</name>
<organism evidence="2 3">
    <name type="scientific">Leptospira fletcheri</name>
    <dbReference type="NCBI Taxonomy" id="2484981"/>
    <lineage>
        <taxon>Bacteria</taxon>
        <taxon>Pseudomonadati</taxon>
        <taxon>Spirochaetota</taxon>
        <taxon>Spirochaetia</taxon>
        <taxon>Leptospirales</taxon>
        <taxon>Leptospiraceae</taxon>
        <taxon>Leptospira</taxon>
    </lineage>
</organism>
<dbReference type="EMBL" id="RQET01000004">
    <property type="protein sequence ID" value="TGK11947.1"/>
    <property type="molecule type" value="Genomic_DNA"/>
</dbReference>
<evidence type="ECO:0000313" key="3">
    <source>
        <dbReference type="Proteomes" id="UP000298458"/>
    </source>
</evidence>
<dbReference type="AlphaFoldDB" id="A0A4R9GH39"/>
<proteinExistence type="predicted"/>